<dbReference type="InterPro" id="IPR011047">
    <property type="entry name" value="Quinoprotein_ADH-like_sf"/>
</dbReference>
<dbReference type="SUPFAM" id="SSF50998">
    <property type="entry name" value="Quinoprotein alcohol dehydrogenase-like"/>
    <property type="match status" value="1"/>
</dbReference>
<feature type="compositionally biased region" description="Basic and acidic residues" evidence="1">
    <location>
        <begin position="821"/>
        <end position="841"/>
    </location>
</feature>
<dbReference type="EMBL" id="JAGHQL010000187">
    <property type="protein sequence ID" value="KAH0536669.1"/>
    <property type="molecule type" value="Genomic_DNA"/>
</dbReference>
<sequence length="926" mass="102065">MTHRSPTRELKMQRRREGKSFTGDPQHDSNSILHRTPLQLLDLPTEIQLSIAVQLCSHVNAEPGAHISLLHLAQTCSQLHHLVMCPENDLLWKNVCIGYGIHPALQLDEVICSGTSYFDTRSWRNVCRVTVLWTKPFPSHQKPPSVPKPQRALARLPPHISSSARKHTIDLACVGFGDSRGAVYAIGEPRHPDEEGRVLLEIRRPKPAPQMTTKISTAILDPNTTPLPIKTLESGVQSVGAASMYNAYPHQSAAGFSTEMFGDNWIVSKTDISDPQRRWVWNIGPNAPDRMASNGNILVAMTSRNPPETQSAQLGHRPAQATDLVCVRAADERRDPTRQSRSLMWEYDITQKWAEPISYTAHPVLRIFHLTRNYLVALTTRHNSSQLLKLTATRFLIIDINTGNTIRTLTFPRGSSAAFTTAFDHNFILTDTHIISGGIGGELFVWDYHDDGSRPIYKLPSPFSSNSSTTASSPGSSGVPRFYSNIAVSVCGRYVGATTSDQLWLFDMLEKRIAGSWNNGRKVPKNIEFARNPPDDFPGGVWVRWAEWGVTKNGDGWERKKVEMAYLTDLDKEDVRVGGFIWMSFWKTPGLGIIGAVGGIILAVAISLWLRFCVKRCPANPRIRTPPRTPREGPIPGPALRAPVLERRVPPQRHVVEPEIPDARVDHAIAADGHHGSDDGAGEAVVPVVVFVDGESAGDEGRAEEGSVDGDELPEGGVVVAEELDYSTGVQRREGERGEREGGRGREGEREKRERERGSRTSRGTMPARKTLQRIVNLLPIPGANPPIKHDLAVAVPDHALGDDGPADGQEMRPQAPDEPLQEHLEHGGADERVEHAEHGVVDVPEGAHAQLEEQHDEDGHERREQRGEPDGHDLVAQRVGEGRVDDVAVAEGEREGARRRGAGPVHLWFPPAPASATPTPHSSRE</sequence>
<feature type="compositionally biased region" description="Basic and acidic residues" evidence="1">
    <location>
        <begin position="851"/>
        <end position="899"/>
    </location>
</feature>
<keyword evidence="4" id="KW-1185">Reference proteome</keyword>
<keyword evidence="2" id="KW-0812">Transmembrane</keyword>
<evidence type="ECO:0000256" key="1">
    <source>
        <dbReference type="SAM" id="MobiDB-lite"/>
    </source>
</evidence>
<evidence type="ECO:0000256" key="2">
    <source>
        <dbReference type="SAM" id="Phobius"/>
    </source>
</evidence>
<evidence type="ECO:0000313" key="3">
    <source>
        <dbReference type="EMBL" id="KAH0536669.1"/>
    </source>
</evidence>
<feature type="region of interest" description="Disordered" evidence="1">
    <location>
        <begin position="1"/>
        <end position="31"/>
    </location>
</feature>
<evidence type="ECO:0008006" key="5">
    <source>
        <dbReference type="Google" id="ProtNLM"/>
    </source>
</evidence>
<feature type="compositionally biased region" description="Low complexity" evidence="1">
    <location>
        <begin position="915"/>
        <end position="926"/>
    </location>
</feature>
<feature type="region of interest" description="Disordered" evidence="1">
    <location>
        <begin position="795"/>
        <end position="926"/>
    </location>
</feature>
<name>A0A9P8KUX7_9PEZI</name>
<feature type="compositionally biased region" description="Basic and acidic residues" evidence="1">
    <location>
        <begin position="731"/>
        <end position="759"/>
    </location>
</feature>
<dbReference type="AlphaFoldDB" id="A0A9P8KUX7"/>
<proteinExistence type="predicted"/>
<reference evidence="3" key="1">
    <citation type="submission" date="2021-03" db="EMBL/GenBank/DDBJ databases">
        <title>Comparative genomics and phylogenomic investigation of the class Geoglossomycetes provide insights into ecological specialization and systematics.</title>
        <authorList>
            <person name="Melie T."/>
            <person name="Pirro S."/>
            <person name="Miller A.N."/>
            <person name="Quandt A."/>
        </authorList>
    </citation>
    <scope>NUCLEOTIDE SEQUENCE</scope>
    <source>
        <strain evidence="3">GBOQ0MN5Z8</strain>
    </source>
</reference>
<organism evidence="3 4">
    <name type="scientific">Glutinoglossum americanum</name>
    <dbReference type="NCBI Taxonomy" id="1670608"/>
    <lineage>
        <taxon>Eukaryota</taxon>
        <taxon>Fungi</taxon>
        <taxon>Dikarya</taxon>
        <taxon>Ascomycota</taxon>
        <taxon>Pezizomycotina</taxon>
        <taxon>Geoglossomycetes</taxon>
        <taxon>Geoglossales</taxon>
        <taxon>Geoglossaceae</taxon>
        <taxon>Glutinoglossum</taxon>
    </lineage>
</organism>
<accession>A0A9P8KUX7</accession>
<evidence type="ECO:0000313" key="4">
    <source>
        <dbReference type="Proteomes" id="UP000698800"/>
    </source>
</evidence>
<dbReference type="Proteomes" id="UP000698800">
    <property type="component" value="Unassembled WGS sequence"/>
</dbReference>
<keyword evidence="2" id="KW-1133">Transmembrane helix</keyword>
<comment type="caution">
    <text evidence="3">The sequence shown here is derived from an EMBL/GenBank/DDBJ whole genome shotgun (WGS) entry which is preliminary data.</text>
</comment>
<gene>
    <name evidence="3" type="ORF">FGG08_006464</name>
</gene>
<protein>
    <recommendedName>
        <fullName evidence="5">F-box domain-containing protein</fullName>
    </recommendedName>
</protein>
<feature type="compositionally biased region" description="Basic and acidic residues" evidence="1">
    <location>
        <begin position="1"/>
        <end position="12"/>
    </location>
</feature>
<feature type="transmembrane region" description="Helical" evidence="2">
    <location>
        <begin position="591"/>
        <end position="612"/>
    </location>
</feature>
<feature type="region of interest" description="Disordered" evidence="1">
    <location>
        <begin position="722"/>
        <end position="771"/>
    </location>
</feature>
<keyword evidence="2" id="KW-0472">Membrane</keyword>
<dbReference type="OrthoDB" id="5373623at2759"/>